<protein>
    <submittedName>
        <fullName evidence="2">Uncharacterized protein</fullName>
    </submittedName>
</protein>
<proteinExistence type="predicted"/>
<gene>
    <name evidence="2" type="ORF">D3875_02800</name>
</gene>
<dbReference type="AlphaFoldDB" id="A0A418VFW5"/>
<name>A0A418VFW5_9DEIO</name>
<evidence type="ECO:0000313" key="2">
    <source>
        <dbReference type="EMBL" id="RJF74941.1"/>
    </source>
</evidence>
<feature type="region of interest" description="Disordered" evidence="1">
    <location>
        <begin position="54"/>
        <end position="82"/>
    </location>
</feature>
<organism evidence="2 3">
    <name type="scientific">Deinococcus cavernae</name>
    <dbReference type="NCBI Taxonomy" id="2320857"/>
    <lineage>
        <taxon>Bacteria</taxon>
        <taxon>Thermotogati</taxon>
        <taxon>Deinococcota</taxon>
        <taxon>Deinococci</taxon>
        <taxon>Deinococcales</taxon>
        <taxon>Deinococcaceae</taxon>
        <taxon>Deinococcus</taxon>
    </lineage>
</organism>
<reference evidence="2 3" key="1">
    <citation type="submission" date="2018-09" db="EMBL/GenBank/DDBJ databases">
        <authorList>
            <person name="Zhu H."/>
        </authorList>
    </citation>
    <scope>NUCLEOTIDE SEQUENCE [LARGE SCALE GENOMIC DNA]</scope>
    <source>
        <strain evidence="2 3">K2S05-167</strain>
    </source>
</reference>
<dbReference type="EMBL" id="QYUJ01000008">
    <property type="protein sequence ID" value="RJF74941.1"/>
    <property type="molecule type" value="Genomic_DNA"/>
</dbReference>
<dbReference type="RefSeq" id="WP_119760929.1">
    <property type="nucleotide sequence ID" value="NZ_QYUJ01000008.1"/>
</dbReference>
<comment type="caution">
    <text evidence="2">The sequence shown here is derived from an EMBL/GenBank/DDBJ whole genome shotgun (WGS) entry which is preliminary data.</text>
</comment>
<evidence type="ECO:0000313" key="3">
    <source>
        <dbReference type="Proteomes" id="UP000286287"/>
    </source>
</evidence>
<dbReference type="Proteomes" id="UP000286287">
    <property type="component" value="Unassembled WGS sequence"/>
</dbReference>
<keyword evidence="3" id="KW-1185">Reference proteome</keyword>
<evidence type="ECO:0000256" key="1">
    <source>
        <dbReference type="SAM" id="MobiDB-lite"/>
    </source>
</evidence>
<sequence>MMHIQLFVDDPDPLQRLITVEAVRPPGALGQSVVDASLPSATFTSAHALSGVAAAPHQGDAGALRRSAETRQQRRARARQRT</sequence>
<feature type="compositionally biased region" description="Basic residues" evidence="1">
    <location>
        <begin position="73"/>
        <end position="82"/>
    </location>
</feature>
<accession>A0A418VFW5</accession>